<dbReference type="EMBL" id="CP025084">
    <property type="protein sequence ID" value="AUH03353.1"/>
    <property type="molecule type" value="Genomic_DNA"/>
</dbReference>
<reference evidence="8 11" key="3">
    <citation type="submission" date="2017-11" db="EMBL/GenBank/DDBJ databases">
        <title>Complete genome sequence of Serratia sp. ATCC 39006 LacA.</title>
        <authorList>
            <person name="Hampton H.G."/>
            <person name="Jackson S.A."/>
            <person name="Jauregui R."/>
            <person name="Poulter G.T.M."/>
            <person name="Salmond G.P.C."/>
            <person name="Fineran P.C."/>
        </authorList>
    </citation>
    <scope>NUCLEOTIDE SEQUENCE [LARGE SCALE GENOMIC DNA]</scope>
    <source>
        <strain evidence="8 11">ATCC 39006</strain>
    </source>
</reference>
<dbReference type="GO" id="GO:0022857">
    <property type="term" value="F:transmembrane transporter activity"/>
    <property type="evidence" value="ECO:0007669"/>
    <property type="project" value="InterPro"/>
</dbReference>
<feature type="transmembrane region" description="Helical" evidence="6">
    <location>
        <begin position="375"/>
        <end position="396"/>
    </location>
</feature>
<evidence type="ECO:0000256" key="3">
    <source>
        <dbReference type="ARBA" id="ARBA00022692"/>
    </source>
</evidence>
<dbReference type="STRING" id="104623.Ser39006_00227"/>
<feature type="domain" description="Major facilitator superfamily (MFS) profile" evidence="7">
    <location>
        <begin position="22"/>
        <end position="403"/>
    </location>
</feature>
<feature type="transmembrane region" description="Helical" evidence="6">
    <location>
        <begin position="222"/>
        <end position="244"/>
    </location>
</feature>
<dbReference type="EMBL" id="CP025085">
    <property type="protein sequence ID" value="AUG99038.1"/>
    <property type="molecule type" value="Genomic_DNA"/>
</dbReference>
<evidence type="ECO:0000313" key="10">
    <source>
        <dbReference type="Proteomes" id="UP000017700"/>
    </source>
</evidence>
<evidence type="ECO:0000256" key="1">
    <source>
        <dbReference type="ARBA" id="ARBA00004651"/>
    </source>
</evidence>
<dbReference type="InterPro" id="IPR011701">
    <property type="entry name" value="MFS"/>
</dbReference>
<dbReference type="Proteomes" id="UP000233778">
    <property type="component" value="Chromosome"/>
</dbReference>
<keyword evidence="2" id="KW-1003">Cell membrane</keyword>
<dbReference type="PROSITE" id="PS50850">
    <property type="entry name" value="MFS"/>
    <property type="match status" value="1"/>
</dbReference>
<feature type="transmembrane region" description="Helical" evidence="6">
    <location>
        <begin position="308"/>
        <end position="336"/>
    </location>
</feature>
<evidence type="ECO:0000256" key="6">
    <source>
        <dbReference type="SAM" id="Phobius"/>
    </source>
</evidence>
<gene>
    <name evidence="8" type="ORF">CWC46_03925</name>
    <name evidence="9" type="ORF">Ser39006_003925</name>
</gene>
<name>A0A2I5T393_SERS3</name>
<dbReference type="KEGG" id="sera:Ser39006_003925"/>
<dbReference type="Pfam" id="PF07690">
    <property type="entry name" value="MFS_1"/>
    <property type="match status" value="1"/>
</dbReference>
<feature type="transmembrane region" description="Helical" evidence="6">
    <location>
        <begin position="20"/>
        <end position="43"/>
    </location>
</feature>
<feature type="transmembrane region" description="Helical" evidence="6">
    <location>
        <begin position="348"/>
        <end position="369"/>
    </location>
</feature>
<feature type="transmembrane region" description="Helical" evidence="6">
    <location>
        <begin position="113"/>
        <end position="135"/>
    </location>
</feature>
<dbReference type="SUPFAM" id="SSF103473">
    <property type="entry name" value="MFS general substrate transporter"/>
    <property type="match status" value="1"/>
</dbReference>
<comment type="subcellular location">
    <subcellularLocation>
        <location evidence="1">Cell membrane</location>
        <topology evidence="1">Multi-pass membrane protein</topology>
    </subcellularLocation>
</comment>
<evidence type="ECO:0000313" key="11">
    <source>
        <dbReference type="Proteomes" id="UP000233778"/>
    </source>
</evidence>
<evidence type="ECO:0000256" key="2">
    <source>
        <dbReference type="ARBA" id="ARBA00022475"/>
    </source>
</evidence>
<dbReference type="Gene3D" id="1.20.1250.20">
    <property type="entry name" value="MFS general substrate transporter like domains"/>
    <property type="match status" value="1"/>
</dbReference>
<feature type="transmembrane region" description="Helical" evidence="6">
    <location>
        <begin position="55"/>
        <end position="81"/>
    </location>
</feature>
<dbReference type="CDD" id="cd17324">
    <property type="entry name" value="MFS_NepI_like"/>
    <property type="match status" value="1"/>
</dbReference>
<dbReference type="GO" id="GO:0005886">
    <property type="term" value="C:plasma membrane"/>
    <property type="evidence" value="ECO:0007669"/>
    <property type="project" value="UniProtKB-SubCell"/>
</dbReference>
<evidence type="ECO:0000256" key="5">
    <source>
        <dbReference type="ARBA" id="ARBA00023136"/>
    </source>
</evidence>
<feature type="transmembrane region" description="Helical" evidence="6">
    <location>
        <begin position="281"/>
        <end position="302"/>
    </location>
</feature>
<dbReference type="InterPro" id="IPR020846">
    <property type="entry name" value="MFS_dom"/>
</dbReference>
<proteinExistence type="predicted"/>
<keyword evidence="3 6" id="KW-0812">Transmembrane</keyword>
<keyword evidence="5 6" id="KW-0472">Membrane</keyword>
<feature type="transmembrane region" description="Helical" evidence="6">
    <location>
        <begin position="174"/>
        <end position="196"/>
    </location>
</feature>
<organism evidence="9 10">
    <name type="scientific">Serratia sp. (strain ATCC 39006)</name>
    <name type="common">Prodigiosinella confusarubida</name>
    <dbReference type="NCBI Taxonomy" id="104623"/>
    <lineage>
        <taxon>Bacteria</taxon>
        <taxon>Pseudomonadati</taxon>
        <taxon>Pseudomonadota</taxon>
        <taxon>Gammaproteobacteria</taxon>
        <taxon>Enterobacterales</taxon>
        <taxon>Pectobacteriaceae</taxon>
        <taxon>Prodigiosinella</taxon>
    </lineage>
</organism>
<dbReference type="PANTHER" id="PTHR43124">
    <property type="entry name" value="PURINE EFFLUX PUMP PBUE"/>
    <property type="match status" value="1"/>
</dbReference>
<dbReference type="Proteomes" id="UP000017700">
    <property type="component" value="Chromosome"/>
</dbReference>
<reference evidence="9" key="2">
    <citation type="submission" date="2013-09" db="EMBL/GenBank/DDBJ databases">
        <authorList>
            <person name="Wang G."/>
            <person name="Yang Y."/>
            <person name="Su Y."/>
        </authorList>
    </citation>
    <scope>NUCLEOTIDE SEQUENCE</scope>
    <source>
        <strain evidence="9">ATCC 39006</strain>
    </source>
</reference>
<protein>
    <submittedName>
        <fullName evidence="9">MFS transporter</fullName>
    </submittedName>
</protein>
<evidence type="ECO:0000313" key="8">
    <source>
        <dbReference type="EMBL" id="AUG99038.1"/>
    </source>
</evidence>
<dbReference type="InterPro" id="IPR036259">
    <property type="entry name" value="MFS_trans_sf"/>
</dbReference>
<feature type="transmembrane region" description="Helical" evidence="6">
    <location>
        <begin position="256"/>
        <end position="276"/>
    </location>
</feature>
<sequence length="407" mass="44153">MKYFSHTDVSLFIPGSFSRWISILMLSLAAIVFVTAELLPIGVLTEIGETYNESAGSIGLIVTGYAWVVAISAVFITSLLIGVERKRLLLILLLAFSISNLIVSQTSDLFVLYFGRIIGAFAHGVFWSIVGPMAVKIVPQGGKSRAMAIVFGGIAIASVIAVPLGTFISQKVGWQLAFLWLAISSLMIMFVIIYTMPTMQLEKNDKDTSLLGLLTRPYLRRLFPVTALAICGHFCAFTYIGPILEDAVYIPHDHLPLFLLSFGIFGVIGNVLSGLIPDKKLVFFTLCSFVLMVISIVLLTYFSKNRVILSYLFVGLWGMGVCLITVTLQSIVLNLAPDAGERASSIHVAMFNTGIGSGAFIGGVIINYWGAGITAIAGSVLFLVAFFILLPLLRIYSTSSITETSKF</sequence>
<evidence type="ECO:0000313" key="9">
    <source>
        <dbReference type="EMBL" id="AUH03353.1"/>
    </source>
</evidence>
<reference evidence="9 10" key="1">
    <citation type="journal article" date="2013" name="Genome Announc.">
        <title>Draft genome sequence of Serratia sp. strain ATCC 39006, a model bacterium for analysis of the biosynthesis and regulation of prodigiosin, a carbapenem, and gas vesicles.</title>
        <authorList>
            <person name="Fineran P.C."/>
            <person name="Iglesias Cans M.C."/>
            <person name="Ramsay J.P."/>
            <person name="Wilf N.M."/>
            <person name="Cossyleon D."/>
            <person name="McNeil M.B."/>
            <person name="Williamson N.R."/>
            <person name="Monson R.E."/>
            <person name="Becher S.A."/>
            <person name="Stanton J.A."/>
            <person name="Brugger K."/>
            <person name="Brown S.D."/>
            <person name="Salmond G.P."/>
        </authorList>
    </citation>
    <scope>NUCLEOTIDE SEQUENCE [LARGE SCALE GENOMIC DNA]</scope>
    <source>
        <strain evidence="9">ATCC 39006</strain>
        <strain evidence="10">ATCC 39006 / SC 11482</strain>
    </source>
</reference>
<dbReference type="AlphaFoldDB" id="A0A2I5T393"/>
<keyword evidence="10" id="KW-1185">Reference proteome</keyword>
<evidence type="ECO:0000256" key="4">
    <source>
        <dbReference type="ARBA" id="ARBA00022989"/>
    </source>
</evidence>
<feature type="transmembrane region" description="Helical" evidence="6">
    <location>
        <begin position="88"/>
        <end position="107"/>
    </location>
</feature>
<accession>A0A2I5T393</accession>
<keyword evidence="4 6" id="KW-1133">Transmembrane helix</keyword>
<dbReference type="PANTHER" id="PTHR43124:SF4">
    <property type="entry name" value="SUGAR EFFLUX TRANSPORTER"/>
    <property type="match status" value="1"/>
</dbReference>
<feature type="transmembrane region" description="Helical" evidence="6">
    <location>
        <begin position="147"/>
        <end position="168"/>
    </location>
</feature>
<evidence type="ECO:0000259" key="7">
    <source>
        <dbReference type="PROSITE" id="PS50850"/>
    </source>
</evidence>
<reference evidence="9" key="4">
    <citation type="submission" date="2017-11" db="EMBL/GenBank/DDBJ databases">
        <title>Complete genome sequence of Serratia sp. ATCC 39006.</title>
        <authorList>
            <person name="Hampton H.G."/>
            <person name="Jackson S.A."/>
            <person name="Jauregui R."/>
            <person name="Poulter G.T.M."/>
            <person name="Salmond G.P.C."/>
            <person name="Fineran P.C."/>
        </authorList>
    </citation>
    <scope>NUCLEOTIDE SEQUENCE</scope>
    <source>
        <strain evidence="9">ATCC 39006</strain>
    </source>
</reference>
<dbReference type="KEGG" id="serq:CWC46_03925"/>
<dbReference type="InterPro" id="IPR050189">
    <property type="entry name" value="MFS_Efflux_Transporters"/>
</dbReference>